<feature type="region of interest" description="Disordered" evidence="2">
    <location>
        <begin position="91"/>
        <end position="115"/>
    </location>
</feature>
<feature type="region of interest" description="Disordered" evidence="2">
    <location>
        <begin position="139"/>
        <end position="226"/>
    </location>
</feature>
<feature type="compositionally biased region" description="Acidic residues" evidence="2">
    <location>
        <begin position="341"/>
        <end position="361"/>
    </location>
</feature>
<feature type="compositionally biased region" description="Basic and acidic residues" evidence="2">
    <location>
        <begin position="106"/>
        <end position="115"/>
    </location>
</feature>
<dbReference type="Gene3D" id="3.20.20.80">
    <property type="entry name" value="Glycosidases"/>
    <property type="match status" value="1"/>
</dbReference>
<gene>
    <name evidence="5" type="ORF">DSTB1V02_LOCUS12034</name>
</gene>
<dbReference type="Pfam" id="PF00704">
    <property type="entry name" value="Glyco_hydro_18"/>
    <property type="match status" value="1"/>
</dbReference>
<feature type="compositionally biased region" description="Polar residues" evidence="2">
    <location>
        <begin position="469"/>
        <end position="481"/>
    </location>
</feature>
<dbReference type="SUPFAM" id="SSF51445">
    <property type="entry name" value="(Trans)glycosidases"/>
    <property type="match status" value="1"/>
</dbReference>
<feature type="compositionally biased region" description="Polar residues" evidence="2">
    <location>
        <begin position="374"/>
        <end position="389"/>
    </location>
</feature>
<dbReference type="EMBL" id="CAJPEV010004269">
    <property type="protein sequence ID" value="CAG0901488.1"/>
    <property type="molecule type" value="Genomic_DNA"/>
</dbReference>
<accession>A0A7R9FRE0</accession>
<feature type="domain" description="GH18" evidence="4">
    <location>
        <begin position="606"/>
        <end position="924"/>
    </location>
</feature>
<dbReference type="Gene3D" id="3.10.50.10">
    <property type="match status" value="1"/>
</dbReference>
<dbReference type="GO" id="GO:0004568">
    <property type="term" value="F:chitinase activity"/>
    <property type="evidence" value="ECO:0007669"/>
    <property type="project" value="TreeGrafter"/>
</dbReference>
<dbReference type="SMART" id="SM00636">
    <property type="entry name" value="Glyco_18"/>
    <property type="match status" value="1"/>
</dbReference>
<feature type="compositionally biased region" description="Basic residues" evidence="2">
    <location>
        <begin position="482"/>
        <end position="491"/>
    </location>
</feature>
<feature type="region of interest" description="Disordered" evidence="2">
    <location>
        <begin position="328"/>
        <end position="491"/>
    </location>
</feature>
<keyword evidence="1" id="KW-0479">Metal-binding</keyword>
<feature type="compositionally biased region" description="Low complexity" evidence="2">
    <location>
        <begin position="512"/>
        <end position="525"/>
    </location>
</feature>
<dbReference type="GO" id="GO:0008061">
    <property type="term" value="F:chitin binding"/>
    <property type="evidence" value="ECO:0007669"/>
    <property type="project" value="InterPro"/>
</dbReference>
<feature type="compositionally biased region" description="Basic residues" evidence="2">
    <location>
        <begin position="191"/>
        <end position="201"/>
    </location>
</feature>
<sequence>MEQGERNAYLRFLVASETARLAECRVRPGYPPKRLPFQETDPRGKSPKAPPSPRKRPKLRRSETKFQDGTGDLPVEDLRHRHALRGLVDDLERAHPDPPVGVWRPCRGEPDPGRSPVDHRLYGAWYSLGPIRSAARLQGAMEASPAPTNSKLAWGDHLSRKNEKEKKQVSSCSKKTPYGALSEKLRDRAKIPTKRSLKRVARPNSTVSSDRTSTAPSSAASATGPSLVVSHEVSRASESLAGQLLSIITSDMQNRNSDCPSTPPDKSHPRHNDLSDEKENSKLLLSPVKGMKLRLKQMTLSPCKKSSVDNLVSQVPMRRNLKEWFTHLDGDCKPDSPETGTQEEEPSFFSDNPEEAEEIPQDSEFQSEAADMEGSSSTDLDSEWESSGTESEDLHDFADRDDDSALSDYNTQESDVEGELGEKGFGERLDVLSGDSGIPSSKRPLEDSQMADSGVAEKIQPPAKRAKSSRNPNENYISLNMKQKKFSRGKKKVNVRNMKYKQWKQRVKQQNTESGTTSASEATAENDPKEPKTKLSALEERMKNSTCFSCSKKGHWASNCPNKGNSDFGQVNDSGKQTDPKGAWNQRVHHLRRHYYYKRHAQDADKKVVCYWGSWSIYREGNAHFGLTELREELCTHVIYAFLGIDQETLLLTHLDPNVDLNPCESVNGKDTIRSLMALRENHPEVKMMLGIGGWNEGSSKWSDMVATPTTRSKFIYSVLRALATFDADGVDLDWEYPGLRGGRPSDKLNYVTLVGELRNALNKYGESFPTGRDPPVLSISVPGTEELLANFELAQMHGNVDFMNVMAYDYYMCTPDSNCYVGPQSALKPSDDMNPNYNVESTIGFIRGKNVPAEKLVLGIPLSARTYVSSTFPPDPEEWFFPADAPGPAGPYCQEEGILCYIECPPSKRSTFEAIRSVFQPVA</sequence>
<evidence type="ECO:0000259" key="3">
    <source>
        <dbReference type="PROSITE" id="PS50158"/>
    </source>
</evidence>
<feature type="region of interest" description="Disordered" evidence="2">
    <location>
        <begin position="252"/>
        <end position="287"/>
    </location>
</feature>
<dbReference type="GO" id="GO:0006032">
    <property type="term" value="P:chitin catabolic process"/>
    <property type="evidence" value="ECO:0007669"/>
    <property type="project" value="TreeGrafter"/>
</dbReference>
<evidence type="ECO:0008006" key="7">
    <source>
        <dbReference type="Google" id="ProtNLM"/>
    </source>
</evidence>
<feature type="region of interest" description="Disordered" evidence="2">
    <location>
        <begin position="503"/>
        <end position="534"/>
    </location>
</feature>
<dbReference type="PROSITE" id="PS50158">
    <property type="entry name" value="ZF_CCHC"/>
    <property type="match status" value="1"/>
</dbReference>
<proteinExistence type="predicted"/>
<dbReference type="PANTHER" id="PTHR11177">
    <property type="entry name" value="CHITINASE"/>
    <property type="match status" value="1"/>
</dbReference>
<dbReference type="Proteomes" id="UP000677054">
    <property type="component" value="Unassembled WGS sequence"/>
</dbReference>
<protein>
    <recommendedName>
        <fullName evidence="7">Chitinase</fullName>
    </recommendedName>
</protein>
<name>A0A7R9FRE0_9CRUS</name>
<evidence type="ECO:0000256" key="1">
    <source>
        <dbReference type="PROSITE-ProRule" id="PRU00047"/>
    </source>
</evidence>
<dbReference type="InterPro" id="IPR017853">
    <property type="entry name" value="GH"/>
</dbReference>
<dbReference type="InterPro" id="IPR001223">
    <property type="entry name" value="Glyco_hydro18_cat"/>
</dbReference>
<dbReference type="AlphaFoldDB" id="A0A7R9FRE0"/>
<dbReference type="EMBL" id="LR903786">
    <property type="protein sequence ID" value="CAD7252276.1"/>
    <property type="molecule type" value="Genomic_DNA"/>
</dbReference>
<keyword evidence="1" id="KW-0862">Zinc</keyword>
<feature type="compositionally biased region" description="Basic and acidic residues" evidence="2">
    <location>
        <begin position="157"/>
        <end position="168"/>
    </location>
</feature>
<dbReference type="Pfam" id="PF00098">
    <property type="entry name" value="zf-CCHC"/>
    <property type="match status" value="1"/>
</dbReference>
<dbReference type="PROSITE" id="PS51910">
    <property type="entry name" value="GH18_2"/>
    <property type="match status" value="1"/>
</dbReference>
<dbReference type="SMART" id="SM00343">
    <property type="entry name" value="ZnF_C2HC"/>
    <property type="match status" value="1"/>
</dbReference>
<dbReference type="InterPro" id="IPR029070">
    <property type="entry name" value="Chitinase_insertion_sf"/>
</dbReference>
<dbReference type="GO" id="GO:0003676">
    <property type="term" value="F:nucleic acid binding"/>
    <property type="evidence" value="ECO:0007669"/>
    <property type="project" value="InterPro"/>
</dbReference>
<organism evidence="5">
    <name type="scientific">Darwinula stevensoni</name>
    <dbReference type="NCBI Taxonomy" id="69355"/>
    <lineage>
        <taxon>Eukaryota</taxon>
        <taxon>Metazoa</taxon>
        <taxon>Ecdysozoa</taxon>
        <taxon>Arthropoda</taxon>
        <taxon>Crustacea</taxon>
        <taxon>Oligostraca</taxon>
        <taxon>Ostracoda</taxon>
        <taxon>Podocopa</taxon>
        <taxon>Podocopida</taxon>
        <taxon>Darwinulocopina</taxon>
        <taxon>Darwinuloidea</taxon>
        <taxon>Darwinulidae</taxon>
        <taxon>Darwinula</taxon>
    </lineage>
</organism>
<feature type="compositionally biased region" description="Basic and acidic residues" evidence="2">
    <location>
        <begin position="265"/>
        <end position="281"/>
    </location>
</feature>
<dbReference type="InterPro" id="IPR001878">
    <property type="entry name" value="Znf_CCHC"/>
</dbReference>
<feature type="region of interest" description="Disordered" evidence="2">
    <location>
        <begin position="25"/>
        <end position="77"/>
    </location>
</feature>
<keyword evidence="1" id="KW-0863">Zinc-finger</keyword>
<evidence type="ECO:0000256" key="2">
    <source>
        <dbReference type="SAM" id="MobiDB-lite"/>
    </source>
</evidence>
<dbReference type="Gene3D" id="4.10.60.10">
    <property type="entry name" value="Zinc finger, CCHC-type"/>
    <property type="match status" value="1"/>
</dbReference>
<evidence type="ECO:0000313" key="5">
    <source>
        <dbReference type="EMBL" id="CAD7252276.1"/>
    </source>
</evidence>
<feature type="compositionally biased region" description="Basic and acidic residues" evidence="2">
    <location>
        <begin position="420"/>
        <end position="430"/>
    </location>
</feature>
<evidence type="ECO:0000259" key="4">
    <source>
        <dbReference type="PROSITE" id="PS51910"/>
    </source>
</evidence>
<evidence type="ECO:0000313" key="6">
    <source>
        <dbReference type="Proteomes" id="UP000677054"/>
    </source>
</evidence>
<feature type="domain" description="CCHC-type" evidence="3">
    <location>
        <begin position="547"/>
        <end position="562"/>
    </location>
</feature>
<feature type="compositionally biased region" description="Low complexity" evidence="2">
    <location>
        <begin position="208"/>
        <end position="226"/>
    </location>
</feature>
<dbReference type="InterPro" id="IPR036875">
    <property type="entry name" value="Znf_CCHC_sf"/>
</dbReference>
<dbReference type="InterPro" id="IPR050314">
    <property type="entry name" value="Glycosyl_Hydrlase_18"/>
</dbReference>
<dbReference type="InterPro" id="IPR011583">
    <property type="entry name" value="Chitinase_II/V-like_cat"/>
</dbReference>
<dbReference type="SUPFAM" id="SSF57756">
    <property type="entry name" value="Retrovirus zinc finger-like domains"/>
    <property type="match status" value="1"/>
</dbReference>
<reference evidence="5" key="1">
    <citation type="submission" date="2020-11" db="EMBL/GenBank/DDBJ databases">
        <authorList>
            <person name="Tran Van P."/>
        </authorList>
    </citation>
    <scope>NUCLEOTIDE SEQUENCE</scope>
</reference>
<keyword evidence="6" id="KW-1185">Reference proteome</keyword>
<dbReference type="GO" id="GO:0005975">
    <property type="term" value="P:carbohydrate metabolic process"/>
    <property type="evidence" value="ECO:0007669"/>
    <property type="project" value="InterPro"/>
</dbReference>
<dbReference type="OrthoDB" id="73875at2759"/>
<dbReference type="PANTHER" id="PTHR11177:SF360">
    <property type="entry name" value="CHITINASE 4-RELATED"/>
    <property type="match status" value="1"/>
</dbReference>
<dbReference type="GO" id="GO:0008270">
    <property type="term" value="F:zinc ion binding"/>
    <property type="evidence" value="ECO:0007669"/>
    <property type="project" value="UniProtKB-KW"/>
</dbReference>
<dbReference type="GO" id="GO:0005576">
    <property type="term" value="C:extracellular region"/>
    <property type="evidence" value="ECO:0007669"/>
    <property type="project" value="TreeGrafter"/>
</dbReference>